<evidence type="ECO:0000313" key="3">
    <source>
        <dbReference type="Proteomes" id="UP000597761"/>
    </source>
</evidence>
<accession>A0ABQ1NRS3</accession>
<dbReference type="EMBL" id="BMJI01000003">
    <property type="protein sequence ID" value="GGC83889.1"/>
    <property type="molecule type" value="Genomic_DNA"/>
</dbReference>
<comment type="caution">
    <text evidence="2">The sequence shown here is derived from an EMBL/GenBank/DDBJ whole genome shotgun (WGS) entry which is preliminary data.</text>
</comment>
<protein>
    <submittedName>
        <fullName evidence="2">Uncharacterized protein</fullName>
    </submittedName>
</protein>
<dbReference type="RefSeq" id="WP_188666663.1">
    <property type="nucleotide sequence ID" value="NZ_BMJI01000003.1"/>
</dbReference>
<feature type="region of interest" description="Disordered" evidence="1">
    <location>
        <begin position="1"/>
        <end position="27"/>
    </location>
</feature>
<evidence type="ECO:0000313" key="2">
    <source>
        <dbReference type="EMBL" id="GGC83889.1"/>
    </source>
</evidence>
<name>A0ABQ1NRS3_9MICC</name>
<evidence type="ECO:0000256" key="1">
    <source>
        <dbReference type="SAM" id="MobiDB-lite"/>
    </source>
</evidence>
<reference evidence="3" key="1">
    <citation type="journal article" date="2019" name="Int. J. Syst. Evol. Microbiol.">
        <title>The Global Catalogue of Microorganisms (GCM) 10K type strain sequencing project: providing services to taxonomists for standard genome sequencing and annotation.</title>
        <authorList>
            <consortium name="The Broad Institute Genomics Platform"/>
            <consortium name="The Broad Institute Genome Sequencing Center for Infectious Disease"/>
            <person name="Wu L."/>
            <person name="Ma J."/>
        </authorList>
    </citation>
    <scope>NUCLEOTIDE SEQUENCE [LARGE SCALE GENOMIC DNA]</scope>
    <source>
        <strain evidence="3">CGMCC 1.15480</strain>
    </source>
</reference>
<gene>
    <name evidence="2" type="ORF">GCM10011512_08350</name>
</gene>
<keyword evidence="3" id="KW-1185">Reference proteome</keyword>
<organism evidence="2 3">
    <name type="scientific">Tersicoccus solisilvae</name>
    <dbReference type="NCBI Taxonomy" id="1882339"/>
    <lineage>
        <taxon>Bacteria</taxon>
        <taxon>Bacillati</taxon>
        <taxon>Actinomycetota</taxon>
        <taxon>Actinomycetes</taxon>
        <taxon>Micrococcales</taxon>
        <taxon>Micrococcaceae</taxon>
        <taxon>Tersicoccus</taxon>
    </lineage>
</organism>
<dbReference type="Proteomes" id="UP000597761">
    <property type="component" value="Unassembled WGS sequence"/>
</dbReference>
<proteinExistence type="predicted"/>
<sequence>MNDREAPDVTELGEPPEWPDLPDLHDPALTDDAVRGILERLDAVRTGAADDPTAVYADLHAALTAELDAPEGPRPHDR</sequence>